<dbReference type="RefSeq" id="WP_252779573.1">
    <property type="nucleotide sequence ID" value="NZ_CP097478.1"/>
</dbReference>
<dbReference type="PANTHER" id="PTHR37300:SF1">
    <property type="entry name" value="UPF0291 PROTEIN YNZC"/>
    <property type="match status" value="1"/>
</dbReference>
<reference evidence="4" key="1">
    <citation type="submission" date="2022-05" db="EMBL/GenBank/DDBJ databases">
        <authorList>
            <person name="Oliphant S.A."/>
            <person name="Watson-Haigh N.S."/>
            <person name="Sumby K.M."/>
            <person name="Gardner J.M."/>
            <person name="Jiranek V."/>
        </authorList>
    </citation>
    <scope>NUCLEOTIDE SEQUENCE</scope>
    <source>
        <strain evidence="4">Ru20-1</strain>
    </source>
</reference>
<dbReference type="Gene3D" id="1.10.287.540">
    <property type="entry name" value="Helix hairpin bin"/>
    <property type="match status" value="1"/>
</dbReference>
<dbReference type="Pfam" id="PF05979">
    <property type="entry name" value="DUF896"/>
    <property type="match status" value="1"/>
</dbReference>
<gene>
    <name evidence="4" type="ORF">M8332_04065</name>
</gene>
<dbReference type="HAMAP" id="MF_01103">
    <property type="entry name" value="UPF0291"/>
    <property type="match status" value="1"/>
</dbReference>
<sequence>MLLWKKSEKGVGNVADDEKLKQLIPRINELAHKAQAEGLTDEEKAEQEKLRKEYLKRFKANFKTQLEMTQLYDKDGNEVTPEPVKEVQRKKNLRDD</sequence>
<comment type="similarity">
    <text evidence="2">Belongs to the UPF0291 family.</text>
</comment>
<name>A0ABY5C642_9LACO</name>
<dbReference type="SUPFAM" id="SSF158221">
    <property type="entry name" value="YnzC-like"/>
    <property type="match status" value="1"/>
</dbReference>
<evidence type="ECO:0000313" key="5">
    <source>
        <dbReference type="Proteomes" id="UP001057532"/>
    </source>
</evidence>
<protein>
    <recommendedName>
        <fullName evidence="2">UPF0291 protein M8332_04065</fullName>
    </recommendedName>
</protein>
<comment type="subcellular location">
    <subcellularLocation>
        <location evidence="2">Cytoplasm</location>
    </subcellularLocation>
</comment>
<organism evidence="4 5">
    <name type="scientific">Fructilactobacillus ixorae</name>
    <dbReference type="NCBI Taxonomy" id="1750535"/>
    <lineage>
        <taxon>Bacteria</taxon>
        <taxon>Bacillati</taxon>
        <taxon>Bacillota</taxon>
        <taxon>Bacilli</taxon>
        <taxon>Lactobacillales</taxon>
        <taxon>Lactobacillaceae</taxon>
        <taxon>Fructilactobacillus</taxon>
    </lineage>
</organism>
<keyword evidence="1 2" id="KW-0963">Cytoplasm</keyword>
<evidence type="ECO:0000256" key="1">
    <source>
        <dbReference type="ARBA" id="ARBA00022490"/>
    </source>
</evidence>
<evidence type="ECO:0000256" key="3">
    <source>
        <dbReference type="SAM" id="MobiDB-lite"/>
    </source>
</evidence>
<proteinExistence type="inferred from homology"/>
<evidence type="ECO:0000256" key="2">
    <source>
        <dbReference type="HAMAP-Rule" id="MF_01103"/>
    </source>
</evidence>
<feature type="region of interest" description="Disordered" evidence="3">
    <location>
        <begin position="73"/>
        <end position="96"/>
    </location>
</feature>
<evidence type="ECO:0000313" key="4">
    <source>
        <dbReference type="EMBL" id="USS92815.1"/>
    </source>
</evidence>
<accession>A0ABY5C642</accession>
<dbReference type="PANTHER" id="PTHR37300">
    <property type="entry name" value="UPF0291 PROTEIN CBO2609/CLC_2481"/>
    <property type="match status" value="1"/>
</dbReference>
<dbReference type="Proteomes" id="UP001057532">
    <property type="component" value="Chromosome"/>
</dbReference>
<dbReference type="EMBL" id="CP097478">
    <property type="protein sequence ID" value="USS92815.1"/>
    <property type="molecule type" value="Genomic_DNA"/>
</dbReference>
<dbReference type="InterPro" id="IPR009242">
    <property type="entry name" value="DUF896"/>
</dbReference>
<keyword evidence="5" id="KW-1185">Reference proteome</keyword>